<dbReference type="GO" id="GO:0005829">
    <property type="term" value="C:cytosol"/>
    <property type="evidence" value="ECO:0007669"/>
    <property type="project" value="TreeGrafter"/>
</dbReference>
<dbReference type="InterPro" id="IPR029063">
    <property type="entry name" value="SAM-dependent_MTases_sf"/>
</dbReference>
<evidence type="ECO:0000313" key="8">
    <source>
        <dbReference type="Proteomes" id="UP000824238"/>
    </source>
</evidence>
<keyword evidence="3 6" id="KW-0489">Methyltransferase</keyword>
<sequence>MEKLEDILREGLKLMGQEVTEDALRRFRIYYERLTEVGSVMNLTAIKGEGPVATLHFLDSAALLRYADFSGARVLDVGTGAGFPGLPLAILRSDARFTLLDSQQKRIDFLQDTVSRLGLKNVECVCLRAEEAPPEYRESFDIVTSRAVARLNVLAELCLPFVKLGGSFIAMKALDCEEERQEAQNAAHELGGSFPDLRRYDIPFSDTGRALIVIGKAAPTPAKYPRRWAKITKQPL</sequence>
<gene>
    <name evidence="6 7" type="primary">rsmG</name>
    <name evidence="7" type="ORF">IAD36_07390</name>
</gene>
<proteinExistence type="inferred from homology"/>
<reference evidence="7" key="2">
    <citation type="journal article" date="2021" name="PeerJ">
        <title>Extensive microbial diversity within the chicken gut microbiome revealed by metagenomics and culture.</title>
        <authorList>
            <person name="Gilroy R."/>
            <person name="Ravi A."/>
            <person name="Getino M."/>
            <person name="Pursley I."/>
            <person name="Horton D.L."/>
            <person name="Alikhan N.F."/>
            <person name="Baker D."/>
            <person name="Gharbi K."/>
            <person name="Hall N."/>
            <person name="Watson M."/>
            <person name="Adriaenssens E.M."/>
            <person name="Foster-Nyarko E."/>
            <person name="Jarju S."/>
            <person name="Secka A."/>
            <person name="Antonio M."/>
            <person name="Oren A."/>
            <person name="Chaudhuri R.R."/>
            <person name="La Ragione R."/>
            <person name="Hildebrand F."/>
            <person name="Pallen M.J."/>
        </authorList>
    </citation>
    <scope>NUCLEOTIDE SEQUENCE</scope>
    <source>
        <strain evidence="7">ChiGjej3B3-7149</strain>
    </source>
</reference>
<dbReference type="AlphaFoldDB" id="A0A9D1DM92"/>
<name>A0A9D1DM92_9FIRM</name>
<evidence type="ECO:0000256" key="6">
    <source>
        <dbReference type="HAMAP-Rule" id="MF_00074"/>
    </source>
</evidence>
<evidence type="ECO:0000256" key="3">
    <source>
        <dbReference type="ARBA" id="ARBA00022603"/>
    </source>
</evidence>
<dbReference type="HAMAP" id="MF_00074">
    <property type="entry name" value="16SrRNA_methyltr_G"/>
    <property type="match status" value="1"/>
</dbReference>
<keyword evidence="4 6" id="KW-0808">Transferase</keyword>
<feature type="binding site" evidence="6">
    <location>
        <position position="83"/>
    </location>
    <ligand>
        <name>S-adenosyl-L-methionine</name>
        <dbReference type="ChEBI" id="CHEBI:59789"/>
    </ligand>
</feature>
<feature type="binding site" evidence="6">
    <location>
        <position position="78"/>
    </location>
    <ligand>
        <name>S-adenosyl-L-methionine</name>
        <dbReference type="ChEBI" id="CHEBI:59789"/>
    </ligand>
</feature>
<reference evidence="7" key="1">
    <citation type="submission" date="2020-10" db="EMBL/GenBank/DDBJ databases">
        <authorList>
            <person name="Gilroy R."/>
        </authorList>
    </citation>
    <scope>NUCLEOTIDE SEQUENCE</scope>
    <source>
        <strain evidence="7">ChiGjej3B3-7149</strain>
    </source>
</reference>
<keyword evidence="1 6" id="KW-0963">Cytoplasm</keyword>
<feature type="binding site" evidence="6">
    <location>
        <begin position="129"/>
        <end position="130"/>
    </location>
    <ligand>
        <name>S-adenosyl-L-methionine</name>
        <dbReference type="ChEBI" id="CHEBI:59789"/>
    </ligand>
</feature>
<dbReference type="SUPFAM" id="SSF53335">
    <property type="entry name" value="S-adenosyl-L-methionine-dependent methyltransferases"/>
    <property type="match status" value="1"/>
</dbReference>
<dbReference type="Gene3D" id="3.40.50.150">
    <property type="entry name" value="Vaccinia Virus protein VP39"/>
    <property type="match status" value="1"/>
</dbReference>
<keyword evidence="2 6" id="KW-0698">rRNA processing</keyword>
<feature type="binding site" evidence="6">
    <location>
        <position position="146"/>
    </location>
    <ligand>
        <name>S-adenosyl-L-methionine</name>
        <dbReference type="ChEBI" id="CHEBI:59789"/>
    </ligand>
</feature>
<evidence type="ECO:0000256" key="5">
    <source>
        <dbReference type="ARBA" id="ARBA00022691"/>
    </source>
</evidence>
<evidence type="ECO:0000313" key="7">
    <source>
        <dbReference type="EMBL" id="HIR55397.1"/>
    </source>
</evidence>
<accession>A0A9D1DM92</accession>
<dbReference type="GO" id="GO:0070043">
    <property type="term" value="F:rRNA (guanine-N7-)-methyltransferase activity"/>
    <property type="evidence" value="ECO:0007669"/>
    <property type="project" value="UniProtKB-UniRule"/>
</dbReference>
<evidence type="ECO:0000256" key="2">
    <source>
        <dbReference type="ARBA" id="ARBA00022552"/>
    </source>
</evidence>
<dbReference type="Pfam" id="PF02527">
    <property type="entry name" value="GidB"/>
    <property type="match status" value="1"/>
</dbReference>
<comment type="function">
    <text evidence="6">Specifically methylates the N7 position of a guanine in 16S rRNA.</text>
</comment>
<dbReference type="PIRSF" id="PIRSF003078">
    <property type="entry name" value="GidB"/>
    <property type="match status" value="1"/>
</dbReference>
<comment type="subcellular location">
    <subcellularLocation>
        <location evidence="6">Cytoplasm</location>
    </subcellularLocation>
</comment>
<comment type="similarity">
    <text evidence="6">Belongs to the methyltransferase superfamily. RNA methyltransferase RsmG family.</text>
</comment>
<dbReference type="FunFam" id="3.40.50.150:FF:000041">
    <property type="entry name" value="Ribosomal RNA small subunit methyltransferase G"/>
    <property type="match status" value="1"/>
</dbReference>
<evidence type="ECO:0000256" key="4">
    <source>
        <dbReference type="ARBA" id="ARBA00022679"/>
    </source>
</evidence>
<dbReference type="EMBL" id="DVHH01000176">
    <property type="protein sequence ID" value="HIR55397.1"/>
    <property type="molecule type" value="Genomic_DNA"/>
</dbReference>
<dbReference type="PANTHER" id="PTHR31760">
    <property type="entry name" value="S-ADENOSYL-L-METHIONINE-DEPENDENT METHYLTRANSFERASES SUPERFAMILY PROTEIN"/>
    <property type="match status" value="1"/>
</dbReference>
<dbReference type="EC" id="2.1.1.-" evidence="6"/>
<comment type="caution">
    <text evidence="7">The sequence shown here is derived from an EMBL/GenBank/DDBJ whole genome shotgun (WGS) entry which is preliminary data.</text>
</comment>
<keyword evidence="5 6" id="KW-0949">S-adenosyl-L-methionine</keyword>
<dbReference type="PANTHER" id="PTHR31760:SF0">
    <property type="entry name" value="S-ADENOSYL-L-METHIONINE-DEPENDENT METHYLTRANSFERASES SUPERFAMILY PROTEIN"/>
    <property type="match status" value="1"/>
</dbReference>
<protein>
    <recommendedName>
        <fullName evidence="6">Ribosomal RNA small subunit methyltransferase G</fullName>
        <ecNumber evidence="6">2.1.1.-</ecNumber>
    </recommendedName>
    <alternativeName>
        <fullName evidence="6">16S rRNA 7-methylguanosine methyltransferase</fullName>
        <shortName evidence="6">16S rRNA m7G methyltransferase</shortName>
    </alternativeName>
</protein>
<dbReference type="InterPro" id="IPR003682">
    <property type="entry name" value="rRNA_ssu_MeTfrase_G"/>
</dbReference>
<evidence type="ECO:0000256" key="1">
    <source>
        <dbReference type="ARBA" id="ARBA00022490"/>
    </source>
</evidence>
<dbReference type="NCBIfam" id="TIGR00138">
    <property type="entry name" value="rsmG_gidB"/>
    <property type="match status" value="1"/>
</dbReference>
<dbReference type="Proteomes" id="UP000824238">
    <property type="component" value="Unassembled WGS sequence"/>
</dbReference>
<comment type="caution">
    <text evidence="6">Lacks conserved residue(s) required for the propagation of feature annotation.</text>
</comment>
<dbReference type="CDD" id="cd02440">
    <property type="entry name" value="AdoMet_MTases"/>
    <property type="match status" value="1"/>
</dbReference>
<organism evidence="7 8">
    <name type="scientific">Candidatus Scatomorpha intestinigallinarum</name>
    <dbReference type="NCBI Taxonomy" id="2840923"/>
    <lineage>
        <taxon>Bacteria</taxon>
        <taxon>Bacillati</taxon>
        <taxon>Bacillota</taxon>
        <taxon>Clostridia</taxon>
        <taxon>Eubacteriales</taxon>
        <taxon>Candidatus Scatomorpha</taxon>
    </lineage>
</organism>